<proteinExistence type="predicted"/>
<protein>
    <submittedName>
        <fullName evidence="1">Uncharacterized protein</fullName>
    </submittedName>
</protein>
<keyword evidence="2" id="KW-1185">Reference proteome</keyword>
<dbReference type="AlphaFoldDB" id="A0A5C5YVZ3"/>
<dbReference type="Proteomes" id="UP000315010">
    <property type="component" value="Unassembled WGS sequence"/>
</dbReference>
<evidence type="ECO:0000313" key="1">
    <source>
        <dbReference type="EMBL" id="TWT78697.1"/>
    </source>
</evidence>
<reference evidence="1 2" key="1">
    <citation type="submission" date="2019-02" db="EMBL/GenBank/DDBJ databases">
        <title>Deep-cultivation of Planctomycetes and their phenomic and genomic characterization uncovers novel biology.</title>
        <authorList>
            <person name="Wiegand S."/>
            <person name="Jogler M."/>
            <person name="Boedeker C."/>
            <person name="Pinto D."/>
            <person name="Vollmers J."/>
            <person name="Rivas-Marin E."/>
            <person name="Kohn T."/>
            <person name="Peeters S.H."/>
            <person name="Heuer A."/>
            <person name="Rast P."/>
            <person name="Oberbeckmann S."/>
            <person name="Bunk B."/>
            <person name="Jeske O."/>
            <person name="Meyerdierks A."/>
            <person name="Storesund J.E."/>
            <person name="Kallscheuer N."/>
            <person name="Luecker S."/>
            <person name="Lage O.M."/>
            <person name="Pohl T."/>
            <person name="Merkel B.J."/>
            <person name="Hornburger P."/>
            <person name="Mueller R.-W."/>
            <person name="Bruemmer F."/>
            <person name="Labrenz M."/>
            <person name="Spormann A.M."/>
            <person name="Op Den Camp H."/>
            <person name="Overmann J."/>
            <person name="Amann R."/>
            <person name="Jetten M.S.M."/>
            <person name="Mascher T."/>
            <person name="Medema M.H."/>
            <person name="Devos D.P."/>
            <person name="Kaster A.-K."/>
            <person name="Ovreas L."/>
            <person name="Rohde M."/>
            <person name="Galperin M.Y."/>
            <person name="Jogler C."/>
        </authorList>
    </citation>
    <scope>NUCLEOTIDE SEQUENCE [LARGE SCALE GENOMIC DNA]</scope>
    <source>
        <strain evidence="1 2">CA13</strain>
    </source>
</reference>
<gene>
    <name evidence="1" type="ORF">CA13_00930</name>
</gene>
<comment type="caution">
    <text evidence="1">The sequence shown here is derived from an EMBL/GenBank/DDBJ whole genome shotgun (WGS) entry which is preliminary data.</text>
</comment>
<name>A0A5C5YVZ3_9BACT</name>
<accession>A0A5C5YVZ3</accession>
<sequence>MHHQTYTLPNGEHLTVVDDVLYGIDSTDNVSSYDRILRIPSRAADSYIAKRGLTIERMDGSISSCLLAFPSGSRMLPTNVLLHRGRLFVASGVALAAVDLPELSLSWNVDLQTGADNGLHAIDNDHVLAIGDFDATLLDWNGVVRWATNIPGFLVPPGTINGNVLSIDDDDSQTHRIDLVHGRVMMG</sequence>
<evidence type="ECO:0000313" key="2">
    <source>
        <dbReference type="Proteomes" id="UP000315010"/>
    </source>
</evidence>
<dbReference type="SUPFAM" id="SSF50998">
    <property type="entry name" value="Quinoprotein alcohol dehydrogenase-like"/>
    <property type="match status" value="1"/>
</dbReference>
<dbReference type="EMBL" id="SJPJ01000001">
    <property type="protein sequence ID" value="TWT78697.1"/>
    <property type="molecule type" value="Genomic_DNA"/>
</dbReference>
<dbReference type="InterPro" id="IPR011047">
    <property type="entry name" value="Quinoprotein_ADH-like_sf"/>
</dbReference>
<organism evidence="1 2">
    <name type="scientific">Novipirellula herctigrandis</name>
    <dbReference type="NCBI Taxonomy" id="2527986"/>
    <lineage>
        <taxon>Bacteria</taxon>
        <taxon>Pseudomonadati</taxon>
        <taxon>Planctomycetota</taxon>
        <taxon>Planctomycetia</taxon>
        <taxon>Pirellulales</taxon>
        <taxon>Pirellulaceae</taxon>
        <taxon>Novipirellula</taxon>
    </lineage>
</organism>